<dbReference type="Proteomes" id="UP000319663">
    <property type="component" value="Unassembled WGS sequence"/>
</dbReference>
<dbReference type="SUPFAM" id="SSF53335">
    <property type="entry name" value="S-adenosyl-L-methionine-dependent methyltransferases"/>
    <property type="match status" value="1"/>
</dbReference>
<feature type="region of interest" description="Disordered" evidence="1">
    <location>
        <begin position="1"/>
        <end position="26"/>
    </location>
</feature>
<evidence type="ECO:0008006" key="4">
    <source>
        <dbReference type="Google" id="ProtNLM"/>
    </source>
</evidence>
<dbReference type="CDD" id="cd02440">
    <property type="entry name" value="AdoMet_MTases"/>
    <property type="match status" value="1"/>
</dbReference>
<protein>
    <recommendedName>
        <fullName evidence="4">Methyltransferase domain-containing protein</fullName>
    </recommendedName>
</protein>
<dbReference type="EMBL" id="VIFY01000009">
    <property type="protein sequence ID" value="TQB76477.1"/>
    <property type="molecule type" value="Genomic_DNA"/>
</dbReference>
<evidence type="ECO:0000313" key="2">
    <source>
        <dbReference type="EMBL" id="TQB76477.1"/>
    </source>
</evidence>
<organism evidence="2 3">
    <name type="scientific">Monascus purpureus</name>
    <name type="common">Red mold</name>
    <name type="synonym">Monascus anka</name>
    <dbReference type="NCBI Taxonomy" id="5098"/>
    <lineage>
        <taxon>Eukaryota</taxon>
        <taxon>Fungi</taxon>
        <taxon>Dikarya</taxon>
        <taxon>Ascomycota</taxon>
        <taxon>Pezizomycotina</taxon>
        <taxon>Eurotiomycetes</taxon>
        <taxon>Eurotiomycetidae</taxon>
        <taxon>Eurotiales</taxon>
        <taxon>Aspergillaceae</taxon>
        <taxon>Monascus</taxon>
    </lineage>
</organism>
<dbReference type="STRING" id="5098.A0A507R1Q5"/>
<dbReference type="AlphaFoldDB" id="A0A507R1Q5"/>
<reference evidence="2 3" key="1">
    <citation type="submission" date="2019-06" db="EMBL/GenBank/DDBJ databases">
        <title>Wine fermentation using esterase from Monascus purpureus.</title>
        <authorList>
            <person name="Geng C."/>
            <person name="Zhang Y."/>
        </authorList>
    </citation>
    <scope>NUCLEOTIDE SEQUENCE [LARGE SCALE GENOMIC DNA]</scope>
    <source>
        <strain evidence="2">HQ1</strain>
    </source>
</reference>
<proteinExistence type="predicted"/>
<dbReference type="GO" id="GO:0008168">
    <property type="term" value="F:methyltransferase activity"/>
    <property type="evidence" value="ECO:0007669"/>
    <property type="project" value="TreeGrafter"/>
</dbReference>
<keyword evidence="3" id="KW-1185">Reference proteome</keyword>
<dbReference type="Gene3D" id="3.40.50.150">
    <property type="entry name" value="Vaccinia Virus protein VP39"/>
    <property type="match status" value="1"/>
</dbReference>
<name>A0A507R1Q5_MONPU</name>
<dbReference type="InterPro" id="IPR029063">
    <property type="entry name" value="SAM-dependent_MTases_sf"/>
</dbReference>
<gene>
    <name evidence="2" type="ORF">MPDQ_007885</name>
</gene>
<evidence type="ECO:0000313" key="3">
    <source>
        <dbReference type="Proteomes" id="UP000319663"/>
    </source>
</evidence>
<dbReference type="PANTHER" id="PTHR43591:SF10">
    <property type="entry name" value="ABC TRANSMEMBRANE TYPE-1 DOMAIN-CONTAINING PROTEIN-RELATED"/>
    <property type="match status" value="1"/>
</dbReference>
<dbReference type="Pfam" id="PF13489">
    <property type="entry name" value="Methyltransf_23"/>
    <property type="match status" value="1"/>
</dbReference>
<comment type="caution">
    <text evidence="2">The sequence shown here is derived from an EMBL/GenBank/DDBJ whole genome shotgun (WGS) entry which is preliminary data.</text>
</comment>
<sequence length="1092" mass="124542">MHGSPATVRGSLHPVAPALDNTQTPSLTLSTPTKDVAVCSNGGYYSLYWSIGIYDTQSLTSSVTNYPIEHGRRYHRYHEGAYPYPNDEQELDRLDLQHHMFLLVNDHRLYFSPLRNPKRILDIGTGSGIWPIEMANIFPDAEFIGTDLSPVQPTEVPENVHFLVDDATDDWLWDENYFDFIHISHMLGAMSSFKDLMRKAYNHLKPGGYLECHEMDLKPKCDDDTLPPENPDGYSEYALHDWVDLCIRSGQVIDPPKQFRIAPRLSRWMKEVGFVDVEERVSKVPVNTWPTDERMRQIGCWSQTNLLEGLGGWTYKPFLALGWSKAEIEVFLPSHPTTKTSFTDHVWISQDFLASVFRSFAYAQCRHGSQVPGPLEARRRLAKRRNTALARIGDFGPLDDVVCLFGRDGGEHRPQKPPDVKPSLLGSEGNPLSGFDIPPFSANCNGAGFEHKKSEASRDSMNSFNEDNPSHARLLEDYLREHWKVSDIKDVLHQLMIDLQREPEYSRMIFNSLLSRVGRTKAVIEEISTYLGDPFLNTQGAMNHLTAAEYLARKRTSLATRQALLGAINRALELGLIMNDEIRLIVQTLPKMKIAGQSFTERDPEGLVKCYREMWSAIGRCNVFSHKDLDMDLADAWLRELAATGSHMEGLLLARDIIVATHSRGSDASVWASSLITQWVKLSMDLNPKVDAGYVHELLSCFNSDIASRCIIRVAESLVLSPTVTEREKLRRKLFLEYWRNCLAQLPVIPSILRSRVWFDVWEAHFSEPSDGSGSIVAELSVVDRVLVRIWILRTFSTITRTRRDQTWEPGEVYYLTFNLFNVYRSITQLHDHGDFMSSLVKGIHDLDLPSNGVLTGAVNLLMNLCVSESAQESLWQLESRNISLTAMFENIHTFNATKRFMYRSYEKMIRKIDLTSPSFATHCLRIAETGDSESIWTIIRVLRSHSPLKVALSRSWNPIPHPSEMVLVRYHPLPRTSECPDPHAALEFINFLAIAFSCAKRVSPARAFDLVHWLFGYLMQHNAPIKPAFVRALYHAGVTRYQRTGQRVTPSRYNYILRLVKEHETPEVVESLLNPYRAKFQRKSDDDNDDD</sequence>
<evidence type="ECO:0000256" key="1">
    <source>
        <dbReference type="SAM" id="MobiDB-lite"/>
    </source>
</evidence>
<dbReference type="PANTHER" id="PTHR43591">
    <property type="entry name" value="METHYLTRANSFERASE"/>
    <property type="match status" value="1"/>
</dbReference>
<accession>A0A507R1Q5</accession>